<feature type="compositionally biased region" description="Low complexity" evidence="1">
    <location>
        <begin position="921"/>
        <end position="932"/>
    </location>
</feature>
<dbReference type="Gene3D" id="2.10.70.10">
    <property type="entry name" value="Complement Module, domain 1"/>
    <property type="match status" value="1"/>
</dbReference>
<evidence type="ECO:0000256" key="1">
    <source>
        <dbReference type="SAM" id="MobiDB-lite"/>
    </source>
</evidence>
<keyword evidence="4" id="KW-1185">Reference proteome</keyword>
<evidence type="ECO:0000313" key="4">
    <source>
        <dbReference type="Proteomes" id="UP001054945"/>
    </source>
</evidence>
<comment type="caution">
    <text evidence="3">The sequence shown here is derived from an EMBL/GenBank/DDBJ whole genome shotgun (WGS) entry which is preliminary data.</text>
</comment>
<dbReference type="AlphaFoldDB" id="A0AAV4V769"/>
<feature type="region of interest" description="Disordered" evidence="1">
    <location>
        <begin position="838"/>
        <end position="874"/>
    </location>
</feature>
<feature type="region of interest" description="Disordered" evidence="1">
    <location>
        <begin position="712"/>
        <end position="762"/>
    </location>
</feature>
<dbReference type="PROSITE" id="PS50184">
    <property type="entry name" value="VWFC_2"/>
    <property type="match status" value="1"/>
</dbReference>
<dbReference type="InterPro" id="IPR001007">
    <property type="entry name" value="VWF_dom"/>
</dbReference>
<evidence type="ECO:0000259" key="2">
    <source>
        <dbReference type="PROSITE" id="PS50184"/>
    </source>
</evidence>
<protein>
    <submittedName>
        <fullName evidence="3">VWFC domain-containing protein</fullName>
    </submittedName>
</protein>
<feature type="compositionally biased region" description="Low complexity" evidence="1">
    <location>
        <begin position="959"/>
        <end position="986"/>
    </location>
</feature>
<feature type="region of interest" description="Disordered" evidence="1">
    <location>
        <begin position="407"/>
        <end position="426"/>
    </location>
</feature>
<feature type="domain" description="VWFC" evidence="2">
    <location>
        <begin position="472"/>
        <end position="533"/>
    </location>
</feature>
<proteinExistence type="predicted"/>
<feature type="region of interest" description="Disordered" evidence="1">
    <location>
        <begin position="266"/>
        <end position="293"/>
    </location>
</feature>
<gene>
    <name evidence="3" type="primary">AVEN_182443_1</name>
    <name evidence="3" type="ORF">CEXT_777221</name>
</gene>
<feature type="region of interest" description="Disordered" evidence="1">
    <location>
        <begin position="908"/>
        <end position="986"/>
    </location>
</feature>
<evidence type="ECO:0000313" key="3">
    <source>
        <dbReference type="EMBL" id="GIY65385.1"/>
    </source>
</evidence>
<accession>A0AAV4V769</accession>
<feature type="compositionally biased region" description="Polar residues" evidence="1">
    <location>
        <begin position="266"/>
        <end position="280"/>
    </location>
</feature>
<reference evidence="3 4" key="1">
    <citation type="submission" date="2021-06" db="EMBL/GenBank/DDBJ databases">
        <title>Caerostris extrusa draft genome.</title>
        <authorList>
            <person name="Kono N."/>
            <person name="Arakawa K."/>
        </authorList>
    </citation>
    <scope>NUCLEOTIDE SEQUENCE [LARGE SCALE GENOMIC DNA]</scope>
</reference>
<organism evidence="3 4">
    <name type="scientific">Caerostris extrusa</name>
    <name type="common">Bark spider</name>
    <name type="synonym">Caerostris bankana</name>
    <dbReference type="NCBI Taxonomy" id="172846"/>
    <lineage>
        <taxon>Eukaryota</taxon>
        <taxon>Metazoa</taxon>
        <taxon>Ecdysozoa</taxon>
        <taxon>Arthropoda</taxon>
        <taxon>Chelicerata</taxon>
        <taxon>Arachnida</taxon>
        <taxon>Araneae</taxon>
        <taxon>Araneomorphae</taxon>
        <taxon>Entelegynae</taxon>
        <taxon>Araneoidea</taxon>
        <taxon>Araneidae</taxon>
        <taxon>Caerostris</taxon>
    </lineage>
</organism>
<dbReference type="SUPFAM" id="SSF57603">
    <property type="entry name" value="FnI-like domain"/>
    <property type="match status" value="1"/>
</dbReference>
<dbReference type="SMART" id="SM00214">
    <property type="entry name" value="VWC"/>
    <property type="match status" value="1"/>
</dbReference>
<feature type="region of interest" description="Disordered" evidence="1">
    <location>
        <begin position="374"/>
        <end position="399"/>
    </location>
</feature>
<feature type="region of interest" description="Disordered" evidence="1">
    <location>
        <begin position="602"/>
        <end position="637"/>
    </location>
</feature>
<dbReference type="EMBL" id="BPLR01013984">
    <property type="protein sequence ID" value="GIY65385.1"/>
    <property type="molecule type" value="Genomic_DNA"/>
</dbReference>
<dbReference type="Proteomes" id="UP001054945">
    <property type="component" value="Unassembled WGS sequence"/>
</dbReference>
<name>A0AAV4V769_CAEEX</name>
<feature type="compositionally biased region" description="Polar residues" evidence="1">
    <location>
        <begin position="733"/>
        <end position="752"/>
    </location>
</feature>
<sequence length="1102" mass="119967">MGRTTKIVPATSSKESINETFISETPAEFGDASKEIITADIHQTMFTTIPIEISTEGFPTSTVTSKDLTTESSSETVAFEVTEGSSTKTDLEEARGEDSRITKVTTQEQEISTPSKEELSTLTTLEIVELTTPEKVTESKFITSSKGQELFEKSSTTPHKTEVTDVATETSEMISVKSTETSLEGELTTLLPSTATSFITEKAFKETHLDQEITPAQEEGVLSTYKTTATQPTLEADATTIAEEITLSTEASKSYSVENITAEISTSSESLPDKTTISSKDATEKTTESAGTHITEEFDDRKQFSTILETSTSFEPSSTTKTLEVSTIISTDSDEITPKETVKPTEISKSITESTVSTTEATVEFRATSTPFGKEETVSVTEIQEGEEEKSSESSSIPEELITSSLRANITSEPPSPVTESTSSTATTTLEAITEVSKHLPGETMITKEEEVTPTTIQPGETESSITEKYDCFINETLYADGESIWTIEPCDKCHCFRGEMTCFKIICEVPKRGCTPDTVSEDKCCPTSYKCRNNRRRIDRNCTDNRVAKNNRKDLSTPIPISFMFSTTPSSISTTLITSKPDDVKGDEEDISTDKFIPVTETEKASPSTVKITEDTSSERQTTSAPQLDVKEQTTRVEEKITEISETISSTETTAAVPESITSKSSLTPEIAFDEKAPTTSKVGPTVTVEEHISAEVTTYATSDREERFETTVVVDTKSPEEKITESELTTERTPLPSSTKEDAVSTTTPENKLESTSQTTVSSTSLIKGIEEVTLGTSELTTEKPSFDATTELADTTLSAKKVSATEDRISTAGMISSESSEPSTFKIETDYVTTQKSETDGETKSKPAFTIAQSSSVSSEPTSIVGDRSTESTVTIESKITTEDLLSDITGTTVVQDQFTDSTTTGFTEEVFTEEKSGSSTEAESSTEFSETDKVTKTSAQTEETELKTLPSLAKSSSFETTTLTSSEIGSTTEAESSSVELSSEIKFEDAEKTKNLWQLLQSKSYKDTETTVRVESEIKDLLSKVTTESVKGIEDVITTLLAEKTSTVEPTENITLITEGIEIELSTQEADVTMISLGETKSEPSFEFKRYTFFNSFF</sequence>